<dbReference type="Pfam" id="PF20042">
    <property type="entry name" value="DUF6444"/>
    <property type="match status" value="1"/>
</dbReference>
<dbReference type="PANTHER" id="PTHR33678">
    <property type="entry name" value="BLL1576 PROTEIN"/>
    <property type="match status" value="1"/>
</dbReference>
<proteinExistence type="predicted"/>
<accession>A0A250K505</accession>
<keyword evidence="4" id="KW-1185">Reference proteome</keyword>
<organism evidence="3 4">
    <name type="scientific">Corallococcus macrosporus DSM 14697</name>
    <dbReference type="NCBI Taxonomy" id="1189310"/>
    <lineage>
        <taxon>Bacteria</taxon>
        <taxon>Pseudomonadati</taxon>
        <taxon>Myxococcota</taxon>
        <taxon>Myxococcia</taxon>
        <taxon>Myxococcales</taxon>
        <taxon>Cystobacterineae</taxon>
        <taxon>Myxococcaceae</taxon>
        <taxon>Corallococcus</taxon>
    </lineage>
</organism>
<evidence type="ECO:0000256" key="1">
    <source>
        <dbReference type="SAM" id="MobiDB-lite"/>
    </source>
</evidence>
<gene>
    <name evidence="3" type="ORF">MYMAC_006072</name>
</gene>
<dbReference type="RefSeq" id="WP_095960631.1">
    <property type="nucleotide sequence ID" value="NZ_CP022203.1"/>
</dbReference>
<protein>
    <submittedName>
        <fullName evidence="3">Transposase</fullName>
    </submittedName>
</protein>
<reference evidence="3 4" key="1">
    <citation type="submission" date="2017-06" db="EMBL/GenBank/DDBJ databases">
        <title>Sequencing and comparative analysis of myxobacterial genomes.</title>
        <authorList>
            <person name="Rupp O."/>
            <person name="Goesmann A."/>
            <person name="Sogaard-Andersen L."/>
        </authorList>
    </citation>
    <scope>NUCLEOTIDE SEQUENCE [LARGE SCALE GENOMIC DNA]</scope>
    <source>
        <strain evidence="3 4">DSM 14697</strain>
    </source>
</reference>
<evidence type="ECO:0000259" key="2">
    <source>
        <dbReference type="Pfam" id="PF20042"/>
    </source>
</evidence>
<dbReference type="KEGG" id="mmas:MYMAC_006072"/>
<sequence length="229" mass="24476">MAGPDAKDVRIAQLEAAVAERDTLIEQLRAEFAALRAEVAELKSRLNANSTNSSKPPSSDGPGVKRKAREGKGRKRGGQPGHKGTQRELLPTETCNKVVPVTPGPCAGCSGPVRVKPGASPGLRHQVWEVPEVAEYQLHAGCCGGCGQWHVAKLPAGVPRRCNRTNSCSRSISTLRLLTPLPFPREASVACRRDARRTGLAEPVRTGLAELTPTGFAELRRTCYAELAS</sequence>
<dbReference type="PANTHER" id="PTHR33678:SF2">
    <property type="match status" value="1"/>
</dbReference>
<dbReference type="InterPro" id="IPR052344">
    <property type="entry name" value="Transposase-related"/>
</dbReference>
<feature type="compositionally biased region" description="Basic residues" evidence="1">
    <location>
        <begin position="64"/>
        <end position="77"/>
    </location>
</feature>
<dbReference type="InterPro" id="IPR045618">
    <property type="entry name" value="DUF6444"/>
</dbReference>
<evidence type="ECO:0000313" key="4">
    <source>
        <dbReference type="Proteomes" id="UP000217343"/>
    </source>
</evidence>
<dbReference type="AlphaFoldDB" id="A0A250K505"/>
<feature type="domain" description="DUF6444" evidence="2">
    <location>
        <begin position="4"/>
        <end position="88"/>
    </location>
</feature>
<name>A0A250K505_9BACT</name>
<feature type="region of interest" description="Disordered" evidence="1">
    <location>
        <begin position="44"/>
        <end position="90"/>
    </location>
</feature>
<evidence type="ECO:0000313" key="3">
    <source>
        <dbReference type="EMBL" id="ATB50416.1"/>
    </source>
</evidence>
<dbReference type="EMBL" id="CP022203">
    <property type="protein sequence ID" value="ATB50416.1"/>
    <property type="molecule type" value="Genomic_DNA"/>
</dbReference>
<feature type="compositionally biased region" description="Polar residues" evidence="1">
    <location>
        <begin position="46"/>
        <end position="57"/>
    </location>
</feature>
<dbReference type="OrthoDB" id="5526367at2"/>
<dbReference type="Proteomes" id="UP000217343">
    <property type="component" value="Chromosome"/>
</dbReference>